<feature type="binding site" evidence="10">
    <location>
        <position position="124"/>
    </location>
    <ligand>
        <name>NAD(+)</name>
        <dbReference type="ChEBI" id="CHEBI:57540"/>
    </ligand>
</feature>
<evidence type="ECO:0000259" key="11">
    <source>
        <dbReference type="SMART" id="SM00984"/>
    </source>
</evidence>
<dbReference type="SUPFAM" id="SSF52413">
    <property type="entry name" value="UDP-glucose/GDP-mannose dehydrogenase C-terminal domain"/>
    <property type="match status" value="1"/>
</dbReference>
<dbReference type="GO" id="GO:0003979">
    <property type="term" value="F:UDP-glucose 6-dehydrogenase activity"/>
    <property type="evidence" value="ECO:0007669"/>
    <property type="project" value="UniProtKB-EC"/>
</dbReference>
<evidence type="ECO:0000313" key="12">
    <source>
        <dbReference type="EMBL" id="MCV7074067.1"/>
    </source>
</evidence>
<gene>
    <name evidence="12" type="ORF">H7H73_31100</name>
    <name evidence="13" type="ORF">MJO55_13685</name>
</gene>
<reference evidence="12" key="2">
    <citation type="journal article" date="2022" name="BMC Genomics">
        <title>Comparative genome analysis of mycobacteria focusing on tRNA and non-coding RNA.</title>
        <authorList>
            <person name="Behra P.R.K."/>
            <person name="Pettersson B.M.F."/>
            <person name="Ramesh M."/>
            <person name="Das S."/>
            <person name="Dasgupta S."/>
            <person name="Kirsebom L.A."/>
        </authorList>
    </citation>
    <scope>NUCLEOTIDE SEQUENCE</scope>
    <source>
        <strain evidence="12">DSM 45406</strain>
    </source>
</reference>
<name>A0A9X3BRZ3_9MYCO</name>
<dbReference type="RefSeq" id="WP_043415116.1">
    <property type="nucleotide sequence ID" value="NZ_CP092427.2"/>
</dbReference>
<dbReference type="Proteomes" id="UP001140272">
    <property type="component" value="Unassembled WGS sequence"/>
</dbReference>
<evidence type="ECO:0000256" key="7">
    <source>
        <dbReference type="PIRNR" id="PIRNR000124"/>
    </source>
</evidence>
<dbReference type="EMBL" id="CP092427">
    <property type="protein sequence ID" value="ULP39358.1"/>
    <property type="molecule type" value="Genomic_DNA"/>
</dbReference>
<dbReference type="Pfam" id="PF00984">
    <property type="entry name" value="UDPG_MGDP_dh"/>
    <property type="match status" value="1"/>
</dbReference>
<dbReference type="NCBIfam" id="TIGR03026">
    <property type="entry name" value="NDP-sugDHase"/>
    <property type="match status" value="1"/>
</dbReference>
<keyword evidence="4 7" id="KW-0560">Oxidoreductase</keyword>
<feature type="binding site" evidence="10">
    <location>
        <position position="34"/>
    </location>
    <ligand>
        <name>NAD(+)</name>
        <dbReference type="ChEBI" id="CHEBI:57540"/>
    </ligand>
</feature>
<feature type="domain" description="UDP-glucose/GDP-mannose dehydrogenase C-terminal" evidence="11">
    <location>
        <begin position="312"/>
        <end position="415"/>
    </location>
</feature>
<dbReference type="Gene3D" id="1.20.5.100">
    <property type="entry name" value="Cytochrome c1, transmembrane anchor, C-terminal"/>
    <property type="match status" value="1"/>
</dbReference>
<feature type="binding site" evidence="9">
    <location>
        <position position="255"/>
    </location>
    <ligand>
        <name>substrate</name>
    </ligand>
</feature>
<feature type="binding site" evidence="10">
    <location>
        <position position="153"/>
    </location>
    <ligand>
        <name>NAD(+)</name>
        <dbReference type="ChEBI" id="CHEBI:57540"/>
    </ligand>
</feature>
<dbReference type="GO" id="GO:0051287">
    <property type="term" value="F:NAD binding"/>
    <property type="evidence" value="ECO:0007669"/>
    <property type="project" value="InterPro"/>
</dbReference>
<dbReference type="Proteomes" id="UP001055159">
    <property type="component" value="Chromosome"/>
</dbReference>
<keyword evidence="14" id="KW-1185">Reference proteome</keyword>
<comment type="catalytic activity">
    <reaction evidence="6 7">
        <text>UDP-alpha-D-glucose + 2 NAD(+) + H2O = UDP-alpha-D-glucuronate + 2 NADH + 3 H(+)</text>
        <dbReference type="Rhea" id="RHEA:23596"/>
        <dbReference type="ChEBI" id="CHEBI:15377"/>
        <dbReference type="ChEBI" id="CHEBI:15378"/>
        <dbReference type="ChEBI" id="CHEBI:57540"/>
        <dbReference type="ChEBI" id="CHEBI:57945"/>
        <dbReference type="ChEBI" id="CHEBI:58052"/>
        <dbReference type="ChEBI" id="CHEBI:58885"/>
        <dbReference type="EC" id="1.1.1.22"/>
    </reaction>
</comment>
<feature type="binding site" evidence="10">
    <location>
        <position position="261"/>
    </location>
    <ligand>
        <name>NAD(+)</name>
        <dbReference type="ChEBI" id="CHEBI:57540"/>
    </ligand>
</feature>
<dbReference type="Pfam" id="PF03720">
    <property type="entry name" value="UDPG_MGDP_dh_C"/>
    <property type="match status" value="1"/>
</dbReference>
<dbReference type="InterPro" id="IPR001732">
    <property type="entry name" value="UDP-Glc/GDP-Man_DH_N"/>
</dbReference>
<evidence type="ECO:0000313" key="14">
    <source>
        <dbReference type="Proteomes" id="UP001055159"/>
    </source>
</evidence>
<feature type="binding site" evidence="10">
    <location>
        <position position="89"/>
    </location>
    <ligand>
        <name>NAD(+)</name>
        <dbReference type="ChEBI" id="CHEBI:57540"/>
    </ligand>
</feature>
<evidence type="ECO:0000256" key="5">
    <source>
        <dbReference type="ARBA" id="ARBA00023027"/>
    </source>
</evidence>
<dbReference type="AlphaFoldDB" id="A0A9X3BRZ3"/>
<sequence length="434" mass="44691">MTDTLRIGVVGVGYVGLTTAVCLADRDHDVVAVDIDEAKVARLSAGVPIIDEAGLPDLLTDTLAAGRLSFRTDYEALADRDVVFVCVSTPSGPDGAADLGALDAAVSRLGQVLPAGATVTVKSTVPVGTTRRVAERLRPHGIGAVSSPEFLREGRAIADFTHPDRVVVGADSDVDAAVVCAAYGADPATVLRMSPESAELAKYASNAFLAVKLSYTNSLAQLCHRYGADVGDVTACMGADARIGPSFLQPGPGWGGSCLPKDTAALVHSARIHGVSMAEVEAARITNAAQPGRILTALRQSIACPLSDARITVLGLTFKAATSDTRDSPALAVCTRLAAEGATLSGYDPQLAAIDAAVLQSAGVTAVDDPYLAAKAADAVLVLTEWPQFRDLDWTVIADHAPGAVVADTRNLLDPQIVGAAGLRYLGNGRADGF</sequence>
<dbReference type="PIRSF" id="PIRSF000124">
    <property type="entry name" value="UDPglc_GDPman_dh"/>
    <property type="match status" value="1"/>
</dbReference>
<dbReference type="Pfam" id="PF03721">
    <property type="entry name" value="UDPG_MGDP_dh_N"/>
    <property type="match status" value="1"/>
</dbReference>
<feature type="binding site" evidence="10">
    <location>
        <position position="39"/>
    </location>
    <ligand>
        <name>NAD(+)</name>
        <dbReference type="ChEBI" id="CHEBI:57540"/>
    </ligand>
</feature>
<feature type="binding site" evidence="9">
    <location>
        <begin position="150"/>
        <end position="153"/>
    </location>
    <ligand>
        <name>substrate</name>
    </ligand>
</feature>
<accession>A0A9X3BRZ3</accession>
<comment type="pathway">
    <text evidence="1">Nucleotide-sugar biosynthesis; UDP-alpha-D-glucuronate biosynthesis; UDP-alpha-D-glucuronate from UDP-alpha-D-glucose: step 1/1.</text>
</comment>
<evidence type="ECO:0000256" key="9">
    <source>
        <dbReference type="PIRSR" id="PIRSR500134-2"/>
    </source>
</evidence>
<evidence type="ECO:0000256" key="6">
    <source>
        <dbReference type="ARBA" id="ARBA00047473"/>
    </source>
</evidence>
<feature type="binding site" evidence="9">
    <location>
        <begin position="247"/>
        <end position="251"/>
    </location>
    <ligand>
        <name>substrate</name>
    </ligand>
</feature>
<evidence type="ECO:0000256" key="8">
    <source>
        <dbReference type="PIRSR" id="PIRSR500134-1"/>
    </source>
</evidence>
<reference evidence="13" key="3">
    <citation type="submission" date="2022-08" db="EMBL/GenBank/DDBJ databases">
        <title>Whole genome sequencing of non-tuberculosis mycobacteria type-strains.</title>
        <authorList>
            <person name="Igarashi Y."/>
            <person name="Osugi A."/>
            <person name="Mitarai S."/>
        </authorList>
    </citation>
    <scope>NUCLEOTIDE SEQUENCE</scope>
    <source>
        <strain evidence="13">JCM 16372</strain>
    </source>
</reference>
<dbReference type="InterPro" id="IPR036220">
    <property type="entry name" value="UDP-Glc/GDP-Man_DH_C_sf"/>
</dbReference>
<comment type="similarity">
    <text evidence="2 7">Belongs to the UDP-glucose/GDP-mannose dehydrogenase family.</text>
</comment>
<keyword evidence="5 7" id="KW-0520">NAD</keyword>
<feature type="binding site" evidence="10">
    <location>
        <position position="326"/>
    </location>
    <ligand>
        <name>NAD(+)</name>
        <dbReference type="ChEBI" id="CHEBI:57540"/>
    </ligand>
</feature>
<dbReference type="PIRSF" id="PIRSF500134">
    <property type="entry name" value="UDPglc_DH_bac"/>
    <property type="match status" value="1"/>
</dbReference>
<evidence type="ECO:0000256" key="3">
    <source>
        <dbReference type="ARBA" id="ARBA00012954"/>
    </source>
</evidence>
<dbReference type="PANTHER" id="PTHR43750">
    <property type="entry name" value="UDP-GLUCOSE 6-DEHYDROGENASE TUAD"/>
    <property type="match status" value="1"/>
</dbReference>
<evidence type="ECO:0000256" key="1">
    <source>
        <dbReference type="ARBA" id="ARBA00004701"/>
    </source>
</evidence>
<dbReference type="InterPro" id="IPR008927">
    <property type="entry name" value="6-PGluconate_DH-like_C_sf"/>
</dbReference>
<dbReference type="InterPro" id="IPR014026">
    <property type="entry name" value="UDP-Glc/GDP-Man_DH_dimer"/>
</dbReference>
<dbReference type="SMART" id="SM00984">
    <property type="entry name" value="UDPG_MGDP_dh_C"/>
    <property type="match status" value="1"/>
</dbReference>
<organism evidence="12 15">
    <name type="scientific">Mycolicibacterium rufum</name>
    <dbReference type="NCBI Taxonomy" id="318424"/>
    <lineage>
        <taxon>Bacteria</taxon>
        <taxon>Bacillati</taxon>
        <taxon>Actinomycetota</taxon>
        <taxon>Actinomycetes</taxon>
        <taxon>Mycobacteriales</taxon>
        <taxon>Mycobacteriaceae</taxon>
        <taxon>Mycolicibacterium</taxon>
    </lineage>
</organism>
<proteinExistence type="inferred from homology"/>
<dbReference type="SUPFAM" id="SSF48179">
    <property type="entry name" value="6-phosphogluconate dehydrogenase C-terminal domain-like"/>
    <property type="match status" value="1"/>
</dbReference>
<feature type="active site" description="Nucleophile" evidence="8">
    <location>
        <position position="258"/>
    </location>
</feature>
<protein>
    <recommendedName>
        <fullName evidence="3 7">UDP-glucose 6-dehydrogenase</fullName>
        <ecNumber evidence="3 7">1.1.1.22</ecNumber>
    </recommendedName>
</protein>
<dbReference type="Gene3D" id="3.40.50.720">
    <property type="entry name" value="NAD(P)-binding Rossmann-like Domain"/>
    <property type="match status" value="2"/>
</dbReference>
<evidence type="ECO:0000313" key="15">
    <source>
        <dbReference type="Proteomes" id="UP001140272"/>
    </source>
</evidence>
<feature type="binding site" evidence="9">
    <location>
        <position position="202"/>
    </location>
    <ligand>
        <name>substrate</name>
    </ligand>
</feature>
<dbReference type="EC" id="1.1.1.22" evidence="3 7"/>
<dbReference type="InterPro" id="IPR028357">
    <property type="entry name" value="UDPglc_DH_bac"/>
</dbReference>
<evidence type="ECO:0000256" key="10">
    <source>
        <dbReference type="PIRSR" id="PIRSR500134-3"/>
    </source>
</evidence>
<dbReference type="InterPro" id="IPR014027">
    <property type="entry name" value="UDP-Glc/GDP-Man_DH_C"/>
</dbReference>
<dbReference type="EMBL" id="JACKRN010001000">
    <property type="protein sequence ID" value="MCV7074067.1"/>
    <property type="molecule type" value="Genomic_DNA"/>
</dbReference>
<evidence type="ECO:0000256" key="4">
    <source>
        <dbReference type="ARBA" id="ARBA00023002"/>
    </source>
</evidence>
<dbReference type="InterPro" id="IPR017476">
    <property type="entry name" value="UDP-Glc/GDP-Man"/>
</dbReference>
<dbReference type="PANTHER" id="PTHR43750:SF3">
    <property type="entry name" value="UDP-GLUCOSE 6-DEHYDROGENASE TUAD"/>
    <property type="match status" value="1"/>
</dbReference>
<dbReference type="SUPFAM" id="SSF51735">
    <property type="entry name" value="NAD(P)-binding Rossmann-fold domains"/>
    <property type="match status" value="1"/>
</dbReference>
<dbReference type="InterPro" id="IPR036291">
    <property type="entry name" value="NAD(P)-bd_dom_sf"/>
</dbReference>
<feature type="binding site" evidence="9">
    <location>
        <position position="319"/>
    </location>
    <ligand>
        <name>substrate</name>
    </ligand>
</feature>
<evidence type="ECO:0000256" key="2">
    <source>
        <dbReference type="ARBA" id="ARBA00006601"/>
    </source>
</evidence>
<evidence type="ECO:0000313" key="13">
    <source>
        <dbReference type="EMBL" id="ULP39358.1"/>
    </source>
</evidence>
<reference evidence="12" key="1">
    <citation type="submission" date="2020-07" db="EMBL/GenBank/DDBJ databases">
        <authorList>
            <person name="Pettersson B.M.F."/>
            <person name="Behra P.R.K."/>
            <person name="Ramesh M."/>
            <person name="Das S."/>
            <person name="Dasgupta S."/>
            <person name="Kirsebom L.A."/>
        </authorList>
    </citation>
    <scope>NUCLEOTIDE SEQUENCE</scope>
    <source>
        <strain evidence="12">DSM 45406</strain>
    </source>
</reference>
<dbReference type="GO" id="GO:0000271">
    <property type="term" value="P:polysaccharide biosynthetic process"/>
    <property type="evidence" value="ECO:0007669"/>
    <property type="project" value="InterPro"/>
</dbReference>